<evidence type="ECO:0000259" key="12">
    <source>
        <dbReference type="PROSITE" id="PS51371"/>
    </source>
</evidence>
<dbReference type="SUPFAM" id="SSF54631">
    <property type="entry name" value="CBS-domain pair"/>
    <property type="match status" value="2"/>
</dbReference>
<organism evidence="13 14">
    <name type="scientific">Calycina marina</name>
    <dbReference type="NCBI Taxonomy" id="1763456"/>
    <lineage>
        <taxon>Eukaryota</taxon>
        <taxon>Fungi</taxon>
        <taxon>Dikarya</taxon>
        <taxon>Ascomycota</taxon>
        <taxon>Pezizomycotina</taxon>
        <taxon>Leotiomycetes</taxon>
        <taxon>Helotiales</taxon>
        <taxon>Pezizellaceae</taxon>
        <taxon>Calycina</taxon>
    </lineage>
</organism>
<name>A0A9P8CF80_9HELO</name>
<keyword evidence="8 10" id="KW-0129">CBS domain</keyword>
<evidence type="ECO:0000256" key="11">
    <source>
        <dbReference type="SAM" id="MobiDB-lite"/>
    </source>
</evidence>
<evidence type="ECO:0000256" key="7">
    <source>
        <dbReference type="ARBA" id="ARBA00022737"/>
    </source>
</evidence>
<keyword evidence="14" id="KW-1185">Reference proteome</keyword>
<evidence type="ECO:0000256" key="8">
    <source>
        <dbReference type="ARBA" id="ARBA00023122"/>
    </source>
</evidence>
<feature type="compositionally biased region" description="Polar residues" evidence="11">
    <location>
        <begin position="384"/>
        <end position="397"/>
    </location>
</feature>
<keyword evidence="7" id="KW-0677">Repeat</keyword>
<reference evidence="13" key="1">
    <citation type="journal article" date="2021" name="IMA Fungus">
        <title>Genomic characterization of three marine fungi, including Emericellopsis atlantica sp. nov. with signatures of a generalist lifestyle and marine biomass degradation.</title>
        <authorList>
            <person name="Hagestad O.C."/>
            <person name="Hou L."/>
            <person name="Andersen J.H."/>
            <person name="Hansen E.H."/>
            <person name="Altermark B."/>
            <person name="Li C."/>
            <person name="Kuhnert E."/>
            <person name="Cox R.J."/>
            <person name="Crous P.W."/>
            <person name="Spatafora J.W."/>
            <person name="Lail K."/>
            <person name="Amirebrahimi M."/>
            <person name="Lipzen A."/>
            <person name="Pangilinan J."/>
            <person name="Andreopoulos W."/>
            <person name="Hayes R.D."/>
            <person name="Ng V."/>
            <person name="Grigoriev I.V."/>
            <person name="Jackson S.A."/>
            <person name="Sutton T.D.S."/>
            <person name="Dobson A.D.W."/>
            <person name="Rama T."/>
        </authorList>
    </citation>
    <scope>NUCLEOTIDE SEQUENCE</scope>
    <source>
        <strain evidence="13">TRa3180A</strain>
    </source>
</reference>
<feature type="region of interest" description="Disordered" evidence="11">
    <location>
        <begin position="1"/>
        <end position="41"/>
    </location>
</feature>
<evidence type="ECO:0000256" key="3">
    <source>
        <dbReference type="ARBA" id="ARBA00006624"/>
    </source>
</evidence>
<evidence type="ECO:0000313" key="14">
    <source>
        <dbReference type="Proteomes" id="UP000887226"/>
    </source>
</evidence>
<keyword evidence="6 9" id="KW-0963">Cytoplasm</keyword>
<dbReference type="GO" id="GO:0042149">
    <property type="term" value="P:cellular response to glucose starvation"/>
    <property type="evidence" value="ECO:0007669"/>
    <property type="project" value="UniProtKB-UniRule"/>
</dbReference>
<protein>
    <recommendedName>
        <fullName evidence="4">Protein SDS23</fullName>
    </recommendedName>
    <alternativeName>
        <fullName evidence="5">Protein sds23</fullName>
    </alternativeName>
</protein>
<comment type="similarity">
    <text evidence="3 9">Belongs to the SDS23 family.</text>
</comment>
<dbReference type="EMBL" id="MU253877">
    <property type="protein sequence ID" value="KAG9244888.1"/>
    <property type="molecule type" value="Genomic_DNA"/>
</dbReference>
<dbReference type="PANTHER" id="PTHR13780:SF36">
    <property type="entry name" value="CBS DOMAIN-CONTAINING PROTEIN"/>
    <property type="match status" value="1"/>
</dbReference>
<dbReference type="InterPro" id="IPR016711">
    <property type="entry name" value="Ssd23"/>
</dbReference>
<feature type="domain" description="CBS" evidence="12">
    <location>
        <begin position="248"/>
        <end position="305"/>
    </location>
</feature>
<evidence type="ECO:0000256" key="9">
    <source>
        <dbReference type="PIRNR" id="PIRNR018148"/>
    </source>
</evidence>
<evidence type="ECO:0000256" key="2">
    <source>
        <dbReference type="ARBA" id="ARBA00004496"/>
    </source>
</evidence>
<feature type="compositionally biased region" description="Basic and acidic residues" evidence="11">
    <location>
        <begin position="461"/>
        <end position="475"/>
    </location>
</feature>
<dbReference type="AlphaFoldDB" id="A0A9P8CF80"/>
<dbReference type="InterPro" id="IPR050511">
    <property type="entry name" value="AMPK_gamma/SDS23_families"/>
</dbReference>
<dbReference type="Proteomes" id="UP000887226">
    <property type="component" value="Unassembled WGS sequence"/>
</dbReference>
<dbReference type="OrthoDB" id="449052at2759"/>
<evidence type="ECO:0000313" key="13">
    <source>
        <dbReference type="EMBL" id="KAG9244888.1"/>
    </source>
</evidence>
<comment type="caution">
    <text evidence="13">The sequence shown here is derived from an EMBL/GenBank/DDBJ whole genome shotgun (WGS) entry which is preliminary data.</text>
</comment>
<dbReference type="CDD" id="cd02205">
    <property type="entry name" value="CBS_pair_SF"/>
    <property type="match status" value="1"/>
</dbReference>
<dbReference type="PROSITE" id="PS51371">
    <property type="entry name" value="CBS"/>
    <property type="match status" value="1"/>
</dbReference>
<feature type="region of interest" description="Disordered" evidence="11">
    <location>
        <begin position="438"/>
        <end position="475"/>
    </location>
</feature>
<dbReference type="SMART" id="SM00116">
    <property type="entry name" value="CBS"/>
    <property type="match status" value="2"/>
</dbReference>
<comment type="subcellular location">
    <subcellularLocation>
        <location evidence="2 9">Cytoplasm</location>
    </subcellularLocation>
</comment>
<dbReference type="PANTHER" id="PTHR13780">
    <property type="entry name" value="AMP-ACTIVATED PROTEIN KINASE, GAMMA REGULATORY SUBUNIT"/>
    <property type="match status" value="1"/>
</dbReference>
<sequence>MMDHPPTLPIESPSQRSTSSPSVSHRSSLAEGLRQSPRVRHPSLGQASVQELINHPPTPKTTDPRFVGRDWMSILVGELVLKIDVRWAELDTPIEPATKLLLETGPPNVILVRENKNVNTACDTFDFNDLNAYLQVVVGLAKPDEDQVDAYNQLAAKTKKQLPVPLREVTTLAKKSALVTLSENDNISKAIEIFGSGVHRILVRKANSTDVVGILSQLKLVQFLWDNGSQFPAIDRLYPVNLRDLGIGTPQIISINGDRSLADALQLMSNEGITSIAVVDNAMNVIGNISTVDVRLLTSSASLPLLQLSCIHFISIILSERGVENGKDSFPVFHVNPYSTLAHTVAKLVATRSHRMWIVESASPSPSAPATPLATPALSHSPLVPSQGSHPTSPSQPGVFTVSAVSAAAVPGARISGRLTGVISLTDILNLFARQSGLHPASTNDQRDRRRRSSSSSVRPSIDDSTRGSSFDIRR</sequence>
<feature type="region of interest" description="Disordered" evidence="11">
    <location>
        <begin position="362"/>
        <end position="397"/>
    </location>
</feature>
<comment type="function">
    <text evidence="1 9">Involved in DNA replication and cell separation.</text>
</comment>
<dbReference type="GO" id="GO:0005737">
    <property type="term" value="C:cytoplasm"/>
    <property type="evidence" value="ECO:0007669"/>
    <property type="project" value="UniProtKB-SubCell"/>
</dbReference>
<gene>
    <name evidence="13" type="ORF">BJ878DRAFT_479745</name>
</gene>
<dbReference type="GO" id="GO:0030071">
    <property type="term" value="P:regulation of mitotic metaphase/anaphase transition"/>
    <property type="evidence" value="ECO:0007669"/>
    <property type="project" value="InterPro"/>
</dbReference>
<proteinExistence type="inferred from homology"/>
<dbReference type="Pfam" id="PF00571">
    <property type="entry name" value="CBS"/>
    <property type="match status" value="2"/>
</dbReference>
<dbReference type="PIRSF" id="PIRSF018148">
    <property type="entry name" value="UCP018148_CBS_YBR214w"/>
    <property type="match status" value="1"/>
</dbReference>
<dbReference type="Gene3D" id="3.10.580.10">
    <property type="entry name" value="CBS-domain"/>
    <property type="match status" value="2"/>
</dbReference>
<dbReference type="InterPro" id="IPR000644">
    <property type="entry name" value="CBS_dom"/>
</dbReference>
<evidence type="ECO:0000256" key="5">
    <source>
        <dbReference type="ARBA" id="ARBA00020584"/>
    </source>
</evidence>
<evidence type="ECO:0000256" key="1">
    <source>
        <dbReference type="ARBA" id="ARBA00002656"/>
    </source>
</evidence>
<evidence type="ECO:0000256" key="10">
    <source>
        <dbReference type="PROSITE-ProRule" id="PRU00703"/>
    </source>
</evidence>
<dbReference type="InterPro" id="IPR046342">
    <property type="entry name" value="CBS_dom_sf"/>
</dbReference>
<feature type="compositionally biased region" description="Low complexity" evidence="11">
    <location>
        <begin position="362"/>
        <end position="379"/>
    </location>
</feature>
<feature type="compositionally biased region" description="Low complexity" evidence="11">
    <location>
        <begin position="12"/>
        <end position="27"/>
    </location>
</feature>
<accession>A0A9P8CF80</accession>
<evidence type="ECO:0000256" key="4">
    <source>
        <dbReference type="ARBA" id="ARBA00014106"/>
    </source>
</evidence>
<evidence type="ECO:0000256" key="6">
    <source>
        <dbReference type="ARBA" id="ARBA00022490"/>
    </source>
</evidence>
<dbReference type="GO" id="GO:0004865">
    <property type="term" value="F:protein serine/threonine phosphatase inhibitor activity"/>
    <property type="evidence" value="ECO:0007669"/>
    <property type="project" value="TreeGrafter"/>
</dbReference>